<keyword evidence="2" id="KW-1185">Reference proteome</keyword>
<dbReference type="AlphaFoldDB" id="E3GL81"/>
<dbReference type="KEGG" id="elm:ELI_1386"/>
<gene>
    <name evidence="1" type="ordered locus">ELI_1386</name>
</gene>
<dbReference type="EMBL" id="CP002273">
    <property type="protein sequence ID" value="ADO36372.1"/>
    <property type="molecule type" value="Genomic_DNA"/>
</dbReference>
<name>E3GL81_9FIRM</name>
<organism evidence="1 2">
    <name type="scientific">Eubacterium callanderi</name>
    <dbReference type="NCBI Taxonomy" id="53442"/>
    <lineage>
        <taxon>Bacteria</taxon>
        <taxon>Bacillati</taxon>
        <taxon>Bacillota</taxon>
        <taxon>Clostridia</taxon>
        <taxon>Eubacteriales</taxon>
        <taxon>Eubacteriaceae</taxon>
        <taxon>Eubacterium</taxon>
    </lineage>
</organism>
<evidence type="ECO:0000313" key="2">
    <source>
        <dbReference type="Proteomes" id="UP000006873"/>
    </source>
</evidence>
<protein>
    <submittedName>
        <fullName evidence="1">Uncharacterized protein</fullName>
    </submittedName>
</protein>
<proteinExistence type="predicted"/>
<reference evidence="1 2" key="2">
    <citation type="journal article" date="2011" name="J. Bacteriol.">
        <title>Complete genome sequence of a carbon monoxide-utilizing acetogen, Eubacterium limosum KIST612.</title>
        <authorList>
            <person name="Roh H."/>
            <person name="Ko H.J."/>
            <person name="Kim D."/>
            <person name="Choi D.G."/>
            <person name="Park S."/>
            <person name="Kim S."/>
            <person name="Chang I.S."/>
            <person name="Choi I.G."/>
        </authorList>
    </citation>
    <scope>NUCLEOTIDE SEQUENCE [LARGE SCALE GENOMIC DNA]</scope>
    <source>
        <strain evidence="1 2">KIST612</strain>
    </source>
</reference>
<sequence>MVYHSFVKIINHYKPSGLKSIPVSKNKNSQISKCRSGCFRLNLN</sequence>
<dbReference type="Proteomes" id="UP000006873">
    <property type="component" value="Chromosome"/>
</dbReference>
<reference key="1">
    <citation type="submission" date="2010-09" db="EMBL/GenBank/DDBJ databases">
        <authorList>
            <person name="Roh H."/>
            <person name="Ko H.-J."/>
            <person name="Kim D."/>
            <person name="Choi D.G."/>
            <person name="Park S."/>
            <person name="Kim S."/>
            <person name="Kim K.H."/>
            <person name="Chang I.S."/>
            <person name="Choi I.-G."/>
        </authorList>
    </citation>
    <scope>NUCLEOTIDE SEQUENCE</scope>
    <source>
        <strain>KIST612</strain>
    </source>
</reference>
<accession>E3GL81</accession>
<dbReference type="HOGENOM" id="CLU_3216390_0_0_9"/>
<evidence type="ECO:0000313" key="1">
    <source>
        <dbReference type="EMBL" id="ADO36372.1"/>
    </source>
</evidence>